<evidence type="ECO:0000313" key="1">
    <source>
        <dbReference type="EMBL" id="MBB5623545.1"/>
    </source>
</evidence>
<reference evidence="1 2" key="1">
    <citation type="submission" date="2020-08" db="EMBL/GenBank/DDBJ databases">
        <title>Genomic Encyclopedia of Type Strains, Phase IV (KMG-V): Genome sequencing to study the core and pangenomes of soil and plant-associated prokaryotes.</title>
        <authorList>
            <person name="Whitman W."/>
        </authorList>
    </citation>
    <scope>NUCLEOTIDE SEQUENCE [LARGE SCALE GENOMIC DNA]</scope>
    <source>
        <strain evidence="1 2">MP7CTX6</strain>
    </source>
</reference>
<dbReference type="RefSeq" id="WP_183869637.1">
    <property type="nucleotide sequence ID" value="NZ_JACHCF010000013.1"/>
</dbReference>
<dbReference type="AlphaFoldDB" id="A0A7W9DMU8"/>
<organism evidence="1 2">
    <name type="scientific">Pedobacter cryoconitis</name>
    <dbReference type="NCBI Taxonomy" id="188932"/>
    <lineage>
        <taxon>Bacteria</taxon>
        <taxon>Pseudomonadati</taxon>
        <taxon>Bacteroidota</taxon>
        <taxon>Sphingobacteriia</taxon>
        <taxon>Sphingobacteriales</taxon>
        <taxon>Sphingobacteriaceae</taxon>
        <taxon>Pedobacter</taxon>
    </lineage>
</organism>
<dbReference type="EMBL" id="JACHCF010000013">
    <property type="protein sequence ID" value="MBB5623545.1"/>
    <property type="molecule type" value="Genomic_DNA"/>
</dbReference>
<protein>
    <submittedName>
        <fullName evidence="1">Uncharacterized protein</fullName>
    </submittedName>
</protein>
<sequence length="210" mass="23569">MLSLVTNDATGEPIKGAITASNEIYFYWPPEQKLPDSIAPVIKLSEGSTVKPASGTKVLFNEQTTFNVTGHDGSVKTYKLKISPYDPEPFIKSVGFSANNLFIYPASEFYEYNLIDIENVGVNEGIAANNKKIALFLVDANNVDVPLKMINKEDVPEKQMKTYLSWLDGQKGTFFVSVNKIEAGVYKKIKLKYNNHIVYYDKNINVKVRK</sequence>
<accession>A0A7W9DMU8</accession>
<name>A0A7W9DMU8_9SPHI</name>
<dbReference type="Proteomes" id="UP000537718">
    <property type="component" value="Unassembled WGS sequence"/>
</dbReference>
<comment type="caution">
    <text evidence="1">The sequence shown here is derived from an EMBL/GenBank/DDBJ whole genome shotgun (WGS) entry which is preliminary data.</text>
</comment>
<gene>
    <name evidence="1" type="ORF">HDE69_004631</name>
</gene>
<proteinExistence type="predicted"/>
<dbReference type="Gene3D" id="2.60.40.2340">
    <property type="match status" value="1"/>
</dbReference>
<evidence type="ECO:0000313" key="2">
    <source>
        <dbReference type="Proteomes" id="UP000537718"/>
    </source>
</evidence>